<keyword evidence="5" id="KW-0460">Magnesium</keyword>
<keyword evidence="8" id="KW-0406">Ion transport</keyword>
<dbReference type="GO" id="GO:0016020">
    <property type="term" value="C:membrane"/>
    <property type="evidence" value="ECO:0007669"/>
    <property type="project" value="InterPro"/>
</dbReference>
<name>A0A6A5AJ09_APHAT</name>
<gene>
    <name evidence="11" type="ORF">AaE_004464</name>
</gene>
<evidence type="ECO:0000313" key="12">
    <source>
        <dbReference type="Proteomes" id="UP000469452"/>
    </source>
</evidence>
<keyword evidence="4" id="KW-0812">Transmembrane</keyword>
<evidence type="ECO:0000256" key="1">
    <source>
        <dbReference type="ARBA" id="ARBA00004127"/>
    </source>
</evidence>
<organism evidence="11 12">
    <name type="scientific">Aphanomyces astaci</name>
    <name type="common">Crayfish plague agent</name>
    <dbReference type="NCBI Taxonomy" id="112090"/>
    <lineage>
        <taxon>Eukaryota</taxon>
        <taxon>Sar</taxon>
        <taxon>Stramenopiles</taxon>
        <taxon>Oomycota</taxon>
        <taxon>Saprolegniomycetes</taxon>
        <taxon>Saprolegniales</taxon>
        <taxon>Verrucalvaceae</taxon>
        <taxon>Aphanomyces</taxon>
    </lineage>
</organism>
<accession>A0A6A5AJ09</accession>
<evidence type="ECO:0000256" key="3">
    <source>
        <dbReference type="ARBA" id="ARBA00022448"/>
    </source>
</evidence>
<dbReference type="GO" id="GO:0009678">
    <property type="term" value="F:diphosphate hydrolysis-driven proton transmembrane transporter activity"/>
    <property type="evidence" value="ECO:0007669"/>
    <property type="project" value="UniProtKB-EC"/>
</dbReference>
<dbReference type="AlphaFoldDB" id="A0A6A5AJ09"/>
<evidence type="ECO:0000313" key="11">
    <source>
        <dbReference type="EMBL" id="KAF0756867.1"/>
    </source>
</evidence>
<comment type="caution">
    <text evidence="11">The sequence shown here is derived from an EMBL/GenBank/DDBJ whole genome shotgun (WGS) entry which is preliminary data.</text>
</comment>
<evidence type="ECO:0000256" key="7">
    <source>
        <dbReference type="ARBA" id="ARBA00022989"/>
    </source>
</evidence>
<dbReference type="EMBL" id="VJMI01010119">
    <property type="protein sequence ID" value="KAF0756867.1"/>
    <property type="molecule type" value="Genomic_DNA"/>
</dbReference>
<reference evidence="11 12" key="1">
    <citation type="submission" date="2019-06" db="EMBL/GenBank/DDBJ databases">
        <title>Genomics analysis of Aphanomyces spp. identifies a new class of oomycete effector associated with host adaptation.</title>
        <authorList>
            <person name="Gaulin E."/>
        </authorList>
    </citation>
    <scope>NUCLEOTIDE SEQUENCE [LARGE SCALE GENOMIC DNA]</scope>
    <source>
        <strain evidence="11 12">E</strain>
    </source>
</reference>
<feature type="chain" id="PRO_5025690387" description="H(+)-exporting diphosphatase" evidence="10">
    <location>
        <begin position="21"/>
        <end position="160"/>
    </location>
</feature>
<dbReference type="Proteomes" id="UP000469452">
    <property type="component" value="Unassembled WGS sequence"/>
</dbReference>
<keyword evidence="9" id="KW-0472">Membrane</keyword>
<evidence type="ECO:0000256" key="2">
    <source>
        <dbReference type="ARBA" id="ARBA00013242"/>
    </source>
</evidence>
<keyword evidence="6" id="KW-1278">Translocase</keyword>
<evidence type="ECO:0000256" key="6">
    <source>
        <dbReference type="ARBA" id="ARBA00022967"/>
    </source>
</evidence>
<dbReference type="GO" id="GO:0012505">
    <property type="term" value="C:endomembrane system"/>
    <property type="evidence" value="ECO:0007669"/>
    <property type="project" value="UniProtKB-SubCell"/>
</dbReference>
<dbReference type="InterPro" id="IPR004131">
    <property type="entry name" value="PPase-energised_H-pump"/>
</dbReference>
<keyword evidence="3" id="KW-0813">Transport</keyword>
<evidence type="ECO:0000256" key="10">
    <source>
        <dbReference type="SAM" id="SignalP"/>
    </source>
</evidence>
<dbReference type="GO" id="GO:0004427">
    <property type="term" value="F:inorganic diphosphate phosphatase activity"/>
    <property type="evidence" value="ECO:0007669"/>
    <property type="project" value="InterPro"/>
</dbReference>
<keyword evidence="10" id="KW-0732">Signal</keyword>
<dbReference type="VEuPathDB" id="FungiDB:H257_12035"/>
<evidence type="ECO:0000256" key="9">
    <source>
        <dbReference type="ARBA" id="ARBA00023136"/>
    </source>
</evidence>
<comment type="subcellular location">
    <subcellularLocation>
        <location evidence="1">Endomembrane system</location>
        <topology evidence="1">Multi-pass membrane protein</topology>
    </subcellularLocation>
</comment>
<sequence>MLMVGFGSSVVALFMQLGGGIPEDDPRNQSVIAADLVRDMVVECVGSSADVFKSVAAEIIGAMSLAKESEIESPVFDIVVSSIGILCVTEPGVGLRRCSQPTTTVFTTVTSMTNAKVTSLSSQSVSSLLSLHYSLQVMHRTVYHQLGTYASPDPGHMSYS</sequence>
<evidence type="ECO:0000256" key="4">
    <source>
        <dbReference type="ARBA" id="ARBA00022692"/>
    </source>
</evidence>
<feature type="signal peptide" evidence="10">
    <location>
        <begin position="1"/>
        <end position="20"/>
    </location>
</feature>
<keyword evidence="7" id="KW-1133">Transmembrane helix</keyword>
<protein>
    <recommendedName>
        <fullName evidence="2">H(+)-exporting diphosphatase</fullName>
        <ecNumber evidence="2">7.1.3.1</ecNumber>
    </recommendedName>
</protein>
<proteinExistence type="predicted"/>
<dbReference type="EC" id="7.1.3.1" evidence="2"/>
<evidence type="ECO:0000256" key="5">
    <source>
        <dbReference type="ARBA" id="ARBA00022842"/>
    </source>
</evidence>
<dbReference type="Pfam" id="PF03030">
    <property type="entry name" value="H_PPase"/>
    <property type="match status" value="1"/>
</dbReference>
<evidence type="ECO:0000256" key="8">
    <source>
        <dbReference type="ARBA" id="ARBA00023065"/>
    </source>
</evidence>